<evidence type="ECO:0000256" key="1">
    <source>
        <dbReference type="SAM" id="Phobius"/>
    </source>
</evidence>
<dbReference type="InterPro" id="IPR036249">
    <property type="entry name" value="Thioredoxin-like_sf"/>
</dbReference>
<evidence type="ECO:0000259" key="2">
    <source>
        <dbReference type="Pfam" id="PF00085"/>
    </source>
</evidence>
<reference evidence="3" key="1">
    <citation type="submission" date="2018-08" db="EMBL/GenBank/DDBJ databases">
        <authorList>
            <person name="Cornetti L."/>
        </authorList>
    </citation>
    <scope>NUCLEOTIDE SEQUENCE</scope>
    <source>
        <strain evidence="3">CH-H</strain>
    </source>
</reference>
<gene>
    <name evidence="3" type="primary">EOG090X0856</name>
</gene>
<sequence length="319" mass="35518">MRPGRTSTRFCNISGIGSVGGSTAFNLTLAPWKKQVSDVELEKLIANEKFVVALFRGESCKDCDDLESQLSSIREDLVDALNAWVVKAVSSSLVSNFTSGKESVKPLVVYFRHSVPLLYDGPLNDEVMLDTFIQNKDPAVNHLNDDSFEHLTQAASGATTGDWFVMFYRDDCESCMKFQSKWEYIASQLKGRINLARVNIKDDGISTGSRFDVSQVPAFLFFRQGKIFTYDLSNQDSKAFQNFALGWYKNVPSKNVPSPKTPFDELVDRAVFTLKENPWILPAAGVTLLLILIAVGLNAWKSSKTAKPTKTKKSVKKSN</sequence>
<dbReference type="Gene3D" id="3.40.30.10">
    <property type="entry name" value="Glutaredoxin"/>
    <property type="match status" value="1"/>
</dbReference>
<keyword evidence="1" id="KW-1133">Transmembrane helix</keyword>
<keyword evidence="1" id="KW-0812">Transmembrane</keyword>
<dbReference type="PANTHER" id="PTHR19991">
    <property type="entry name" value="L 2 01289"/>
    <property type="match status" value="1"/>
</dbReference>
<organism evidence="3">
    <name type="scientific">Daphnia pulex</name>
    <name type="common">Water flea</name>
    <dbReference type="NCBI Taxonomy" id="6669"/>
    <lineage>
        <taxon>Eukaryota</taxon>
        <taxon>Metazoa</taxon>
        <taxon>Ecdysozoa</taxon>
        <taxon>Arthropoda</taxon>
        <taxon>Crustacea</taxon>
        <taxon>Branchiopoda</taxon>
        <taxon>Diplostraca</taxon>
        <taxon>Cladocera</taxon>
        <taxon>Anomopoda</taxon>
        <taxon>Daphniidae</taxon>
        <taxon>Daphnia</taxon>
    </lineage>
</organism>
<dbReference type="Pfam" id="PF00085">
    <property type="entry name" value="Thioredoxin"/>
    <property type="match status" value="1"/>
</dbReference>
<name>A0A4Y7MTI3_DAPPU</name>
<evidence type="ECO:0000313" key="3">
    <source>
        <dbReference type="EMBL" id="SVE83726.1"/>
    </source>
</evidence>
<dbReference type="SUPFAM" id="SSF52833">
    <property type="entry name" value="Thioredoxin-like"/>
    <property type="match status" value="2"/>
</dbReference>
<feature type="transmembrane region" description="Helical" evidence="1">
    <location>
        <begin position="279"/>
        <end position="300"/>
    </location>
</feature>
<dbReference type="CDD" id="cd02961">
    <property type="entry name" value="PDI_a_family"/>
    <property type="match status" value="1"/>
</dbReference>
<dbReference type="AlphaFoldDB" id="A0A4Y7MTI3"/>
<keyword evidence="1" id="KW-0472">Membrane</keyword>
<proteinExistence type="evidence at transcript level"/>
<dbReference type="InterPro" id="IPR013766">
    <property type="entry name" value="Thioredoxin_domain"/>
</dbReference>
<dbReference type="PANTHER" id="PTHR19991:SF2">
    <property type="entry name" value="GH08893P"/>
    <property type="match status" value="1"/>
</dbReference>
<protein>
    <submittedName>
        <fullName evidence="3">EOG090X0856</fullName>
    </submittedName>
</protein>
<accession>A0A4Y7MTI3</accession>
<feature type="domain" description="Thioredoxin" evidence="2">
    <location>
        <begin position="141"/>
        <end position="228"/>
    </location>
</feature>
<dbReference type="OrthoDB" id="72053at2759"/>
<dbReference type="EMBL" id="LR014107">
    <property type="protein sequence ID" value="SVE83726.1"/>
    <property type="molecule type" value="mRNA"/>
</dbReference>